<dbReference type="GO" id="GO:0003677">
    <property type="term" value="F:DNA binding"/>
    <property type="evidence" value="ECO:0007669"/>
    <property type="project" value="UniProtKB-UniRule"/>
</dbReference>
<keyword evidence="5" id="KW-1185">Reference proteome</keyword>
<keyword evidence="3" id="KW-0175">Coiled coil</keyword>
<keyword evidence="1 2" id="KW-0238">DNA-binding</keyword>
<reference evidence="4 5" key="1">
    <citation type="submission" date="2019-03" db="EMBL/GenBank/DDBJ databases">
        <title>Genomic Encyclopedia of Type Strains, Phase IV (KMG-IV): sequencing the most valuable type-strain genomes for metagenomic binning, comparative biology and taxonomic classification.</title>
        <authorList>
            <person name="Goeker M."/>
        </authorList>
    </citation>
    <scope>NUCLEOTIDE SEQUENCE [LARGE SCALE GENOMIC DNA]</scope>
    <source>
        <strain evidence="4 5">DSM 21944</strain>
    </source>
</reference>
<dbReference type="HAMAP" id="MF_00274">
    <property type="entry name" value="DNA_YbaB_EbfC"/>
    <property type="match status" value="1"/>
</dbReference>
<accession>A0A4R3LP62</accession>
<dbReference type="AlphaFoldDB" id="A0A4R3LP62"/>
<protein>
    <recommendedName>
        <fullName evidence="2">Nucleoid-associated protein EDC25_101147</fullName>
    </recommendedName>
</protein>
<comment type="caution">
    <text evidence="4">The sequence shown here is derived from an EMBL/GenBank/DDBJ whole genome shotgun (WGS) entry which is preliminary data.</text>
</comment>
<keyword evidence="2" id="KW-0963">Cytoplasm</keyword>
<evidence type="ECO:0000256" key="2">
    <source>
        <dbReference type="HAMAP-Rule" id="MF_00274"/>
    </source>
</evidence>
<dbReference type="NCBIfam" id="TIGR00103">
    <property type="entry name" value="DNA_YbaB_EbfC"/>
    <property type="match status" value="1"/>
</dbReference>
<dbReference type="Proteomes" id="UP000294599">
    <property type="component" value="Unassembled WGS sequence"/>
</dbReference>
<comment type="subcellular location">
    <subcellularLocation>
        <location evidence="2">Cytoplasm</location>
        <location evidence="2">Nucleoid</location>
    </subcellularLocation>
</comment>
<comment type="similarity">
    <text evidence="2">Belongs to the YbaB/EbfC family.</text>
</comment>
<evidence type="ECO:0000256" key="1">
    <source>
        <dbReference type="ARBA" id="ARBA00023125"/>
    </source>
</evidence>
<sequence>MFKNQIAGLMQKVQKAQEDIQKAQEQLAQTEVTGSAGGGMVEVVMTGKHQVRRVRIDRQILADDPDMAEDLVAAAVNDAVNKVTALTEKSMAEATQGMPIPPGMKIPGLF</sequence>
<dbReference type="OrthoDB" id="9808738at2"/>
<evidence type="ECO:0000313" key="5">
    <source>
        <dbReference type="Proteomes" id="UP000294599"/>
    </source>
</evidence>
<dbReference type="Gene3D" id="3.30.1310.10">
    <property type="entry name" value="Nucleoid-associated protein YbaB-like domain"/>
    <property type="match status" value="1"/>
</dbReference>
<dbReference type="SUPFAM" id="SSF82607">
    <property type="entry name" value="YbaB-like"/>
    <property type="match status" value="1"/>
</dbReference>
<dbReference type="GO" id="GO:0043590">
    <property type="term" value="C:bacterial nucleoid"/>
    <property type="evidence" value="ECO:0007669"/>
    <property type="project" value="UniProtKB-UniRule"/>
</dbReference>
<organism evidence="4 5">
    <name type="scientific">Pseudofulvimonas gallinarii</name>
    <dbReference type="NCBI Taxonomy" id="634155"/>
    <lineage>
        <taxon>Bacteria</taxon>
        <taxon>Pseudomonadati</taxon>
        <taxon>Pseudomonadota</taxon>
        <taxon>Gammaproteobacteria</taxon>
        <taxon>Lysobacterales</taxon>
        <taxon>Rhodanobacteraceae</taxon>
        <taxon>Pseudofulvimonas</taxon>
    </lineage>
</organism>
<gene>
    <name evidence="4" type="ORF">EDC25_101147</name>
</gene>
<feature type="coiled-coil region" evidence="3">
    <location>
        <begin position="6"/>
        <end position="33"/>
    </location>
</feature>
<dbReference type="PANTHER" id="PTHR33449">
    <property type="entry name" value="NUCLEOID-ASSOCIATED PROTEIN YBAB"/>
    <property type="match status" value="1"/>
</dbReference>
<dbReference type="RefSeq" id="WP_123521793.1">
    <property type="nucleotide sequence ID" value="NZ_JBHLWF010000005.1"/>
</dbReference>
<comment type="subunit">
    <text evidence="2">Homodimer.</text>
</comment>
<evidence type="ECO:0000313" key="4">
    <source>
        <dbReference type="EMBL" id="TCT01289.1"/>
    </source>
</evidence>
<name>A0A4R3LP62_9GAMM</name>
<dbReference type="PANTHER" id="PTHR33449:SF1">
    <property type="entry name" value="NUCLEOID-ASSOCIATED PROTEIN YBAB"/>
    <property type="match status" value="1"/>
</dbReference>
<dbReference type="EMBL" id="SMAF01000001">
    <property type="protein sequence ID" value="TCT01289.1"/>
    <property type="molecule type" value="Genomic_DNA"/>
</dbReference>
<proteinExistence type="inferred from homology"/>
<dbReference type="PIRSF" id="PIRSF004555">
    <property type="entry name" value="UCP004555"/>
    <property type="match status" value="1"/>
</dbReference>
<dbReference type="InterPro" id="IPR004401">
    <property type="entry name" value="YbaB/EbfC"/>
</dbReference>
<dbReference type="Pfam" id="PF02575">
    <property type="entry name" value="YbaB_DNA_bd"/>
    <property type="match status" value="1"/>
</dbReference>
<dbReference type="GO" id="GO:0005829">
    <property type="term" value="C:cytosol"/>
    <property type="evidence" value="ECO:0007669"/>
    <property type="project" value="TreeGrafter"/>
</dbReference>
<evidence type="ECO:0000256" key="3">
    <source>
        <dbReference type="SAM" id="Coils"/>
    </source>
</evidence>
<dbReference type="InterPro" id="IPR036894">
    <property type="entry name" value="YbaB-like_sf"/>
</dbReference>
<comment type="function">
    <text evidence="2">Binds to DNA and alters its conformation. May be involved in regulation of gene expression, nucleoid organization and DNA protection.</text>
</comment>